<keyword evidence="6" id="KW-0375">Hydrogen ion transport</keyword>
<evidence type="ECO:0000256" key="1">
    <source>
        <dbReference type="ARBA" id="ARBA00004141"/>
    </source>
</evidence>
<dbReference type="NCBIfam" id="TIGR01131">
    <property type="entry name" value="ATP_synt_6_or_A"/>
    <property type="match status" value="1"/>
</dbReference>
<dbReference type="PANTHER" id="PTHR11410">
    <property type="entry name" value="ATP SYNTHASE SUBUNIT A"/>
    <property type="match status" value="1"/>
</dbReference>
<sequence>MMNLFSVFDPLSPMNLNWLTLMIPLLLISQYKLILNPWMMFSNLIKTFIIKEMMSLLSRTSLSMINLSSSIIIIILTYNILGLFPYIFTPTSHLMITLSMALPLWMGSITYSMFYQTKLALAHLVPMSTPYLLMPIMVMIESISLLIRPITLSVRLAANMIAGHLLITLISSQSTNWMNPYSYFGQLFLNVLEMGVACIQAYVFVILFSLYMSEIK</sequence>
<dbReference type="PRINTS" id="PR00123">
    <property type="entry name" value="ATPASEA"/>
</dbReference>
<accession>H9MFH3</accession>
<comment type="similarity">
    <text evidence="2">Belongs to the ATPase A chain family.</text>
</comment>
<evidence type="ECO:0000256" key="4">
    <source>
        <dbReference type="ARBA" id="ARBA00022547"/>
    </source>
</evidence>
<keyword evidence="10" id="KW-0066">ATP synthesis</keyword>
<feature type="transmembrane region" description="Helical" evidence="12">
    <location>
        <begin position="20"/>
        <end position="41"/>
    </location>
</feature>
<evidence type="ECO:0000256" key="6">
    <source>
        <dbReference type="ARBA" id="ARBA00022781"/>
    </source>
</evidence>
<dbReference type="EMBL" id="JQ040543">
    <property type="protein sequence ID" value="AEX37718.1"/>
    <property type="molecule type" value="Genomic_DNA"/>
</dbReference>
<dbReference type="Pfam" id="PF00119">
    <property type="entry name" value="ATP-synt_A"/>
    <property type="match status" value="1"/>
</dbReference>
<protein>
    <recommendedName>
        <fullName evidence="11">ATP synthase subunit a</fullName>
    </recommendedName>
</protein>
<comment type="subcellular location">
    <subcellularLocation>
        <location evidence="1">Membrane</location>
        <topology evidence="1">Multi-pass membrane protein</topology>
    </subcellularLocation>
    <subcellularLocation>
        <location evidence="11">Mitochondrion inner membrane</location>
        <topology evidence="11">Multi-pass membrane protein</topology>
    </subcellularLocation>
</comment>
<dbReference type="RefSeq" id="YP_006234160.1">
    <property type="nucleotide sequence ID" value="NC_017752.1"/>
</dbReference>
<dbReference type="AlphaFoldDB" id="H9MFH3"/>
<feature type="transmembrane region" description="Helical" evidence="12">
    <location>
        <begin position="121"/>
        <end position="140"/>
    </location>
</feature>
<evidence type="ECO:0000256" key="11">
    <source>
        <dbReference type="RuleBase" id="RU004450"/>
    </source>
</evidence>
<dbReference type="InterPro" id="IPR000568">
    <property type="entry name" value="ATP_synth_F0_asu"/>
</dbReference>
<evidence type="ECO:0000313" key="13">
    <source>
        <dbReference type="EMBL" id="AEX37718.1"/>
    </source>
</evidence>
<dbReference type="PROSITE" id="PS00449">
    <property type="entry name" value="ATPASE_A"/>
    <property type="match status" value="1"/>
</dbReference>
<dbReference type="InterPro" id="IPR023011">
    <property type="entry name" value="ATP_synth_F0_asu_AS"/>
</dbReference>
<dbReference type="InterPro" id="IPR035908">
    <property type="entry name" value="F0_ATP_A_sf"/>
</dbReference>
<evidence type="ECO:0000256" key="2">
    <source>
        <dbReference type="ARBA" id="ARBA00006810"/>
    </source>
</evidence>
<evidence type="ECO:0000256" key="5">
    <source>
        <dbReference type="ARBA" id="ARBA00022692"/>
    </source>
</evidence>
<evidence type="ECO:0000256" key="12">
    <source>
        <dbReference type="SAM" id="Phobius"/>
    </source>
</evidence>
<dbReference type="GO" id="GO:0005743">
    <property type="term" value="C:mitochondrial inner membrane"/>
    <property type="evidence" value="ECO:0007669"/>
    <property type="project" value="UniProtKB-SubCell"/>
</dbReference>
<feature type="transmembrane region" description="Helical" evidence="12">
    <location>
        <begin position="187"/>
        <end position="211"/>
    </location>
</feature>
<evidence type="ECO:0000256" key="7">
    <source>
        <dbReference type="ARBA" id="ARBA00022989"/>
    </source>
</evidence>
<geneLocation type="mitochondrion" evidence="13"/>
<keyword evidence="4" id="KW-0138">CF(0)</keyword>
<keyword evidence="5 12" id="KW-0812">Transmembrane</keyword>
<dbReference type="SUPFAM" id="SSF81336">
    <property type="entry name" value="F1F0 ATP synthase subunit A"/>
    <property type="match status" value="1"/>
</dbReference>
<feature type="transmembrane region" description="Helical" evidence="12">
    <location>
        <begin position="62"/>
        <end position="88"/>
    </location>
</feature>
<dbReference type="InterPro" id="IPR045083">
    <property type="entry name" value="ATP_synth_F0_asu_bact/mt"/>
</dbReference>
<keyword evidence="13" id="KW-0496">Mitochondrion</keyword>
<dbReference type="GeneID" id="12354351"/>
<evidence type="ECO:0000256" key="9">
    <source>
        <dbReference type="ARBA" id="ARBA00023136"/>
    </source>
</evidence>
<keyword evidence="3" id="KW-0813">Transport</keyword>
<dbReference type="CDD" id="cd00310">
    <property type="entry name" value="ATP-synt_Fo_a_6"/>
    <property type="match status" value="1"/>
</dbReference>
<dbReference type="GO" id="GO:0045259">
    <property type="term" value="C:proton-transporting ATP synthase complex"/>
    <property type="evidence" value="ECO:0007669"/>
    <property type="project" value="UniProtKB-KW"/>
</dbReference>
<proteinExistence type="inferred from homology"/>
<keyword evidence="9 12" id="KW-0472">Membrane</keyword>
<keyword evidence="8" id="KW-0406">Ion transport</keyword>
<dbReference type="GO" id="GO:0046933">
    <property type="term" value="F:proton-transporting ATP synthase activity, rotational mechanism"/>
    <property type="evidence" value="ECO:0007669"/>
    <property type="project" value="TreeGrafter"/>
</dbReference>
<evidence type="ECO:0000256" key="3">
    <source>
        <dbReference type="ARBA" id="ARBA00022448"/>
    </source>
</evidence>
<dbReference type="PANTHER" id="PTHR11410:SF0">
    <property type="entry name" value="ATP SYNTHASE SUBUNIT A"/>
    <property type="match status" value="1"/>
</dbReference>
<organism evidence="13">
    <name type="scientific">Paratemnoides elongatus</name>
    <dbReference type="NCBI Taxonomy" id="51805"/>
    <lineage>
        <taxon>Eukaryota</taxon>
        <taxon>Metazoa</taxon>
        <taxon>Ecdysozoa</taxon>
        <taxon>Arthropoda</taxon>
        <taxon>Chelicerata</taxon>
        <taxon>Arachnida</taxon>
        <taxon>Pseudoscorpiones</taxon>
        <taxon>Cheliferoidea</taxon>
        <taxon>Atemnidae</taxon>
        <taxon>Paratemnoides</taxon>
    </lineage>
</organism>
<dbReference type="CTD" id="4508"/>
<feature type="transmembrane region" description="Helical" evidence="12">
    <location>
        <begin position="94"/>
        <end position="114"/>
    </location>
</feature>
<gene>
    <name evidence="13" type="primary">ATP6</name>
</gene>
<dbReference type="Gene3D" id="1.20.120.220">
    <property type="entry name" value="ATP synthase, F0 complex, subunit A"/>
    <property type="match status" value="1"/>
</dbReference>
<reference evidence="13" key="1">
    <citation type="journal article" date="2012" name="BMC Evol. Biol.">
        <title>Pseudoscorpion mitochondria show rearranged genes and genome-wide reductions of RNA gene sizes and inferred structures, yet typical nucleotide composition bias.</title>
        <authorList>
            <person name="Ovchinnikov S."/>
            <person name="Masta S.E."/>
        </authorList>
    </citation>
    <scope>NUCLEOTIDE SEQUENCE</scope>
</reference>
<name>H9MFH3_9ARAC</name>
<evidence type="ECO:0000256" key="10">
    <source>
        <dbReference type="ARBA" id="ARBA00023310"/>
    </source>
</evidence>
<keyword evidence="7 12" id="KW-1133">Transmembrane helix</keyword>
<evidence type="ECO:0000256" key="8">
    <source>
        <dbReference type="ARBA" id="ARBA00023065"/>
    </source>
</evidence>